<organism evidence="3 4">
    <name type="scientific">Gordonia tangerina</name>
    <dbReference type="NCBI Taxonomy" id="2911060"/>
    <lineage>
        <taxon>Bacteria</taxon>
        <taxon>Bacillati</taxon>
        <taxon>Actinomycetota</taxon>
        <taxon>Actinomycetes</taxon>
        <taxon>Mycobacteriales</taxon>
        <taxon>Gordoniaceae</taxon>
        <taxon>Gordonia</taxon>
    </lineage>
</organism>
<evidence type="ECO:0000313" key="3">
    <source>
        <dbReference type="EMBL" id="MCF3941442.1"/>
    </source>
</evidence>
<name>A0ABS9DQE0_9ACTN</name>
<reference evidence="3" key="1">
    <citation type="submission" date="2022-01" db="EMBL/GenBank/DDBJ databases">
        <title>Gordonia xiamenensis sp. nov., isolated from surface seawater in Xiamen.</title>
        <authorList>
            <person name="He Y.F."/>
        </authorList>
    </citation>
    <scope>NUCLEOTIDE SEQUENCE</scope>
    <source>
        <strain evidence="3">GW1C4-4</strain>
    </source>
</reference>
<dbReference type="PROSITE" id="PS51257">
    <property type="entry name" value="PROKAR_LIPOPROTEIN"/>
    <property type="match status" value="1"/>
</dbReference>
<dbReference type="RefSeq" id="WP_235726292.1">
    <property type="nucleotide sequence ID" value="NZ_JAKGCU010000045.1"/>
</dbReference>
<keyword evidence="4" id="KW-1185">Reference proteome</keyword>
<sequence>MRTAAKASVTAVATLIALTIGACGDSSPDDAPQATGTPTTSTAPVETQRESPTALTGQDICAVLTDDDLAPLRDGAVTKEPEPTDDRGLPGCEWPLSDGYGELKVEVFQPVDPSIILENAVLSEFSIAGGTVYQQTEDGQSSCRALVKTADTPDGFLLRVLVDGDADDGSVCRSAIPQTEKVLQALGWCHRHDQPRRIR</sequence>
<feature type="chain" id="PRO_5047134931" evidence="2">
    <location>
        <begin position="23"/>
        <end position="199"/>
    </location>
</feature>
<evidence type="ECO:0000256" key="1">
    <source>
        <dbReference type="SAM" id="MobiDB-lite"/>
    </source>
</evidence>
<comment type="caution">
    <text evidence="3">The sequence shown here is derived from an EMBL/GenBank/DDBJ whole genome shotgun (WGS) entry which is preliminary data.</text>
</comment>
<evidence type="ECO:0000313" key="4">
    <source>
        <dbReference type="Proteomes" id="UP001108089"/>
    </source>
</evidence>
<evidence type="ECO:0000256" key="2">
    <source>
        <dbReference type="SAM" id="SignalP"/>
    </source>
</evidence>
<feature type="compositionally biased region" description="Polar residues" evidence="1">
    <location>
        <begin position="34"/>
        <end position="56"/>
    </location>
</feature>
<feature type="region of interest" description="Disordered" evidence="1">
    <location>
        <begin position="23"/>
        <end position="56"/>
    </location>
</feature>
<dbReference type="Pfam" id="PF12079">
    <property type="entry name" value="DUF3558"/>
    <property type="match status" value="1"/>
</dbReference>
<dbReference type="Proteomes" id="UP001108089">
    <property type="component" value="Unassembled WGS sequence"/>
</dbReference>
<gene>
    <name evidence="3" type="ORF">L1892_24065</name>
</gene>
<feature type="signal peptide" evidence="2">
    <location>
        <begin position="1"/>
        <end position="22"/>
    </location>
</feature>
<proteinExistence type="predicted"/>
<dbReference type="InterPro" id="IPR024520">
    <property type="entry name" value="DUF3558"/>
</dbReference>
<dbReference type="EMBL" id="JAKGCU010000045">
    <property type="protein sequence ID" value="MCF3941442.1"/>
    <property type="molecule type" value="Genomic_DNA"/>
</dbReference>
<protein>
    <submittedName>
        <fullName evidence="3">DUF3558 domain-containing protein</fullName>
    </submittedName>
</protein>
<keyword evidence="2" id="KW-0732">Signal</keyword>
<accession>A0ABS9DQE0</accession>